<dbReference type="EMBL" id="JACVVK020000640">
    <property type="protein sequence ID" value="KAK7461216.1"/>
    <property type="molecule type" value="Genomic_DNA"/>
</dbReference>
<dbReference type="Proteomes" id="UP001519460">
    <property type="component" value="Unassembled WGS sequence"/>
</dbReference>
<reference evidence="1 2" key="1">
    <citation type="journal article" date="2023" name="Sci. Data">
        <title>Genome assembly of the Korean intertidal mud-creeper Batillaria attramentaria.</title>
        <authorList>
            <person name="Patra A.K."/>
            <person name="Ho P.T."/>
            <person name="Jun S."/>
            <person name="Lee S.J."/>
            <person name="Kim Y."/>
            <person name="Won Y.J."/>
        </authorList>
    </citation>
    <scope>NUCLEOTIDE SEQUENCE [LARGE SCALE GENOMIC DNA]</scope>
    <source>
        <strain evidence="1">Wonlab-2016</strain>
    </source>
</reference>
<name>A0ABD0J574_9CAEN</name>
<protein>
    <submittedName>
        <fullName evidence="1">Uncharacterized protein</fullName>
    </submittedName>
</protein>
<evidence type="ECO:0000313" key="2">
    <source>
        <dbReference type="Proteomes" id="UP001519460"/>
    </source>
</evidence>
<gene>
    <name evidence="1" type="ORF">BaRGS_00038751</name>
</gene>
<evidence type="ECO:0000313" key="1">
    <source>
        <dbReference type="EMBL" id="KAK7461216.1"/>
    </source>
</evidence>
<dbReference type="AlphaFoldDB" id="A0ABD0J574"/>
<comment type="caution">
    <text evidence="1">The sequence shown here is derived from an EMBL/GenBank/DDBJ whole genome shotgun (WGS) entry which is preliminary data.</text>
</comment>
<organism evidence="1 2">
    <name type="scientific">Batillaria attramentaria</name>
    <dbReference type="NCBI Taxonomy" id="370345"/>
    <lineage>
        <taxon>Eukaryota</taxon>
        <taxon>Metazoa</taxon>
        <taxon>Spiralia</taxon>
        <taxon>Lophotrochozoa</taxon>
        <taxon>Mollusca</taxon>
        <taxon>Gastropoda</taxon>
        <taxon>Caenogastropoda</taxon>
        <taxon>Sorbeoconcha</taxon>
        <taxon>Cerithioidea</taxon>
        <taxon>Batillariidae</taxon>
        <taxon>Batillaria</taxon>
    </lineage>
</organism>
<accession>A0ABD0J574</accession>
<sequence>MQLADDVIAPRDLGLNFSFIFFSLFANTETDLETSHDPALSLSEFSSQHAMFQRASDPGSLSLKYTCIPLPQNPDKCNEIKTSCVEFILKLKDSLLPPCLAFDSSQ</sequence>
<proteinExistence type="predicted"/>
<keyword evidence="2" id="KW-1185">Reference proteome</keyword>